<dbReference type="OrthoDB" id="957735at2759"/>
<evidence type="ECO:0000259" key="2">
    <source>
        <dbReference type="PROSITE" id="PS50179"/>
    </source>
</evidence>
<protein>
    <recommendedName>
        <fullName evidence="2">VHS domain-containing protein</fullName>
    </recommendedName>
</protein>
<dbReference type="VEuPathDB" id="TriTrypDB:TM35_000063330"/>
<dbReference type="GeneID" id="39983150"/>
<name>A0A1X0P3E0_9TRYP</name>
<feature type="compositionally biased region" description="Basic and acidic residues" evidence="1">
    <location>
        <begin position="404"/>
        <end position="416"/>
    </location>
</feature>
<dbReference type="InterPro" id="IPR044836">
    <property type="entry name" value="TOL_plant"/>
</dbReference>
<feature type="region of interest" description="Disordered" evidence="1">
    <location>
        <begin position="308"/>
        <end position="352"/>
    </location>
</feature>
<dbReference type="SUPFAM" id="SSF48464">
    <property type="entry name" value="ENTH/VHS domain"/>
    <property type="match status" value="1"/>
</dbReference>
<dbReference type="PANTHER" id="PTHR46646">
    <property type="entry name" value="TOM1-LIKE PROTEIN 1"/>
    <property type="match status" value="1"/>
</dbReference>
<dbReference type="SMART" id="SM00288">
    <property type="entry name" value="VHS"/>
    <property type="match status" value="1"/>
</dbReference>
<evidence type="ECO:0000313" key="4">
    <source>
        <dbReference type="Proteomes" id="UP000192257"/>
    </source>
</evidence>
<dbReference type="Gene3D" id="1.25.40.90">
    <property type="match status" value="1"/>
</dbReference>
<feature type="domain" description="VHS" evidence="2">
    <location>
        <begin position="29"/>
        <end position="165"/>
    </location>
</feature>
<dbReference type="GO" id="GO:0043328">
    <property type="term" value="P:protein transport to vacuole involved in ubiquitin-dependent protein catabolic process via the multivesicular body sorting pathway"/>
    <property type="evidence" value="ECO:0007669"/>
    <property type="project" value="InterPro"/>
</dbReference>
<dbReference type="AlphaFoldDB" id="A0A1X0P3E0"/>
<dbReference type="CDD" id="cd03561">
    <property type="entry name" value="VHS"/>
    <property type="match status" value="1"/>
</dbReference>
<feature type="compositionally biased region" description="Low complexity" evidence="1">
    <location>
        <begin position="314"/>
        <end position="325"/>
    </location>
</feature>
<dbReference type="Pfam" id="PF00790">
    <property type="entry name" value="VHS"/>
    <property type="match status" value="1"/>
</dbReference>
<sequence>MVVLSFLEKVRDKASRLLPSDYMDVVEDATMPHLMEPRHESVMFLCDRVNNGIDTVVDVVRAIRRRIADNDVKIQYLTVLLLNTLIRQCVIAFHIELASQKGLLRDLQNIAVRYPCVTEREQLAKDAALELILNLSIWFTGYPDERLYILSCLSDDVREEAGANAFENIQPDTSTQIEALKIRRQPSQRTGAQTQQQRSQQQQRRRQQQQQQPTAPIVDAIGVNFPTDENLATMVECCTTFAEYLNNANVKEDGSIEVDDIIREFRKKISSDHAELALLLGSDLKLPNRDVLNDIYNSQTAIFQRLENSAKSDSPQTVPQQQSQQQKREEQLTGVVPMESQPQHPPVVIPTPPQTETAAVIMPPVSKVETAAAEEEEKGGTDIMDDLFEAKDVGKATAPSSHGTQEEVVEKSKEEETVQQEEEQEQEEHQEVKQTQEEEKDKQPPAAEDDFDAFLEGRSA</sequence>
<evidence type="ECO:0000256" key="1">
    <source>
        <dbReference type="SAM" id="MobiDB-lite"/>
    </source>
</evidence>
<gene>
    <name evidence="3" type="ORF">TM35_000063330</name>
</gene>
<dbReference type="PANTHER" id="PTHR46646:SF1">
    <property type="entry name" value="TOM1-LIKE PROTEIN 1"/>
    <property type="match status" value="1"/>
</dbReference>
<accession>A0A1X0P3E0</accession>
<feature type="compositionally biased region" description="Acidic residues" evidence="1">
    <location>
        <begin position="372"/>
        <end position="387"/>
    </location>
</feature>
<feature type="region of interest" description="Disordered" evidence="1">
    <location>
        <begin position="370"/>
        <end position="460"/>
    </location>
</feature>
<dbReference type="EMBL" id="NBCO01000006">
    <property type="protein sequence ID" value="ORC91328.1"/>
    <property type="molecule type" value="Genomic_DNA"/>
</dbReference>
<dbReference type="STRING" id="67003.A0A1X0P3E0"/>
<feature type="compositionally biased region" description="Low complexity" evidence="1">
    <location>
        <begin position="185"/>
        <end position="215"/>
    </location>
</feature>
<dbReference type="GO" id="GO:0043130">
    <property type="term" value="F:ubiquitin binding"/>
    <property type="evidence" value="ECO:0007669"/>
    <property type="project" value="InterPro"/>
</dbReference>
<feature type="compositionally biased region" description="Basic and acidic residues" evidence="1">
    <location>
        <begin position="427"/>
        <end position="443"/>
    </location>
</feature>
<comment type="caution">
    <text evidence="3">The sequence shown here is derived from an EMBL/GenBank/DDBJ whole genome shotgun (WGS) entry which is preliminary data.</text>
</comment>
<organism evidence="3 4">
    <name type="scientific">Trypanosoma theileri</name>
    <dbReference type="NCBI Taxonomy" id="67003"/>
    <lineage>
        <taxon>Eukaryota</taxon>
        <taxon>Discoba</taxon>
        <taxon>Euglenozoa</taxon>
        <taxon>Kinetoplastea</taxon>
        <taxon>Metakinetoplastina</taxon>
        <taxon>Trypanosomatida</taxon>
        <taxon>Trypanosomatidae</taxon>
        <taxon>Trypanosoma</taxon>
    </lineage>
</organism>
<feature type="compositionally biased region" description="Acidic residues" evidence="1">
    <location>
        <begin position="417"/>
        <end position="426"/>
    </location>
</feature>
<dbReference type="RefSeq" id="XP_028885394.1">
    <property type="nucleotide sequence ID" value="XM_029023370.1"/>
</dbReference>
<dbReference type="InterPro" id="IPR008942">
    <property type="entry name" value="ENTH_VHS"/>
</dbReference>
<proteinExistence type="predicted"/>
<feature type="compositionally biased region" description="Pro residues" evidence="1">
    <location>
        <begin position="343"/>
        <end position="352"/>
    </location>
</feature>
<evidence type="ECO:0000313" key="3">
    <source>
        <dbReference type="EMBL" id="ORC91328.1"/>
    </source>
</evidence>
<dbReference type="PROSITE" id="PS50179">
    <property type="entry name" value="VHS"/>
    <property type="match status" value="1"/>
</dbReference>
<reference evidence="3 4" key="1">
    <citation type="submission" date="2017-03" db="EMBL/GenBank/DDBJ databases">
        <title>An alternative strategy for trypanosome survival in the mammalian bloodstream revealed through genome and transcriptome analysis of the ubiquitous bovine parasite Trypanosoma (Megatrypanum) theileri.</title>
        <authorList>
            <person name="Kelly S."/>
            <person name="Ivens A."/>
            <person name="Mott A."/>
            <person name="O'Neill E."/>
            <person name="Emms D."/>
            <person name="Macleod O."/>
            <person name="Voorheis P."/>
            <person name="Matthews J."/>
            <person name="Matthews K."/>
            <person name="Carrington M."/>
        </authorList>
    </citation>
    <scope>NUCLEOTIDE SEQUENCE [LARGE SCALE GENOMIC DNA]</scope>
    <source>
        <strain evidence="3">Edinburgh</strain>
    </source>
</reference>
<dbReference type="GO" id="GO:0035091">
    <property type="term" value="F:phosphatidylinositol binding"/>
    <property type="evidence" value="ECO:0007669"/>
    <property type="project" value="InterPro"/>
</dbReference>
<dbReference type="Proteomes" id="UP000192257">
    <property type="component" value="Unassembled WGS sequence"/>
</dbReference>
<dbReference type="InterPro" id="IPR002014">
    <property type="entry name" value="VHS_dom"/>
</dbReference>
<keyword evidence="4" id="KW-1185">Reference proteome</keyword>
<feature type="region of interest" description="Disordered" evidence="1">
    <location>
        <begin position="184"/>
        <end position="215"/>
    </location>
</feature>